<accession>A0ABR2RZZ1</accession>
<protein>
    <submittedName>
        <fullName evidence="2">Uncharacterized protein</fullName>
    </submittedName>
</protein>
<keyword evidence="1" id="KW-0812">Transmembrane</keyword>
<dbReference type="EMBL" id="JBBPBN010000019">
    <property type="protein sequence ID" value="KAK9018336.1"/>
    <property type="molecule type" value="Genomic_DNA"/>
</dbReference>
<keyword evidence="3" id="KW-1185">Reference proteome</keyword>
<reference evidence="2 3" key="1">
    <citation type="journal article" date="2024" name="G3 (Bethesda)">
        <title>Genome assembly of Hibiscus sabdariffa L. provides insights into metabolisms of medicinal natural products.</title>
        <authorList>
            <person name="Kim T."/>
        </authorList>
    </citation>
    <scope>NUCLEOTIDE SEQUENCE [LARGE SCALE GENOMIC DNA]</scope>
    <source>
        <strain evidence="2">TK-2024</strain>
        <tissue evidence="2">Old leaves</tissue>
    </source>
</reference>
<proteinExistence type="predicted"/>
<keyword evidence="1" id="KW-0472">Membrane</keyword>
<sequence length="75" mass="8215">MNAPFVSTSAIFSCYCECLPASFKTVLFLLTLIFFAVHKLYSRFLGNSHGSPDINKPLIGPNRALPRTTFGSSSL</sequence>
<name>A0ABR2RZZ1_9ROSI</name>
<gene>
    <name evidence="2" type="ORF">V6N11_001312</name>
</gene>
<organism evidence="2 3">
    <name type="scientific">Hibiscus sabdariffa</name>
    <name type="common">roselle</name>
    <dbReference type="NCBI Taxonomy" id="183260"/>
    <lineage>
        <taxon>Eukaryota</taxon>
        <taxon>Viridiplantae</taxon>
        <taxon>Streptophyta</taxon>
        <taxon>Embryophyta</taxon>
        <taxon>Tracheophyta</taxon>
        <taxon>Spermatophyta</taxon>
        <taxon>Magnoliopsida</taxon>
        <taxon>eudicotyledons</taxon>
        <taxon>Gunneridae</taxon>
        <taxon>Pentapetalae</taxon>
        <taxon>rosids</taxon>
        <taxon>malvids</taxon>
        <taxon>Malvales</taxon>
        <taxon>Malvaceae</taxon>
        <taxon>Malvoideae</taxon>
        <taxon>Hibiscus</taxon>
    </lineage>
</organism>
<keyword evidence="1" id="KW-1133">Transmembrane helix</keyword>
<dbReference type="Proteomes" id="UP001396334">
    <property type="component" value="Unassembled WGS sequence"/>
</dbReference>
<evidence type="ECO:0000256" key="1">
    <source>
        <dbReference type="SAM" id="Phobius"/>
    </source>
</evidence>
<evidence type="ECO:0000313" key="2">
    <source>
        <dbReference type="EMBL" id="KAK9018336.1"/>
    </source>
</evidence>
<evidence type="ECO:0000313" key="3">
    <source>
        <dbReference type="Proteomes" id="UP001396334"/>
    </source>
</evidence>
<comment type="caution">
    <text evidence="2">The sequence shown here is derived from an EMBL/GenBank/DDBJ whole genome shotgun (WGS) entry which is preliminary data.</text>
</comment>
<feature type="transmembrane region" description="Helical" evidence="1">
    <location>
        <begin position="26"/>
        <end position="46"/>
    </location>
</feature>